<evidence type="ECO:0000313" key="2">
    <source>
        <dbReference type="EMBL" id="KAH0892115.1"/>
    </source>
</evidence>
<protein>
    <submittedName>
        <fullName evidence="2">Uncharacterized protein</fullName>
    </submittedName>
</protein>
<dbReference type="EMBL" id="JAGKQM010000013">
    <property type="protein sequence ID" value="KAH0892115.1"/>
    <property type="molecule type" value="Genomic_DNA"/>
</dbReference>
<dbReference type="PANTHER" id="PTHR36345">
    <property type="entry name" value="CCG-BINDING PROTEIN 1"/>
    <property type="match status" value="1"/>
</dbReference>
<keyword evidence="3" id="KW-1185">Reference proteome</keyword>
<name>A0ABQ8AHX4_BRANA</name>
<feature type="region of interest" description="Disordered" evidence="1">
    <location>
        <begin position="461"/>
        <end position="508"/>
    </location>
</feature>
<proteinExistence type="predicted"/>
<accession>A0ABQ8AHX4</accession>
<evidence type="ECO:0000313" key="3">
    <source>
        <dbReference type="Proteomes" id="UP000824890"/>
    </source>
</evidence>
<comment type="caution">
    <text evidence="2">The sequence shown here is derived from an EMBL/GenBank/DDBJ whole genome shotgun (WGS) entry which is preliminary data.</text>
</comment>
<dbReference type="PANTHER" id="PTHR36345:SF1">
    <property type="entry name" value="CCG-BINDING PROTEIN 1"/>
    <property type="match status" value="1"/>
</dbReference>
<reference evidence="2 3" key="1">
    <citation type="submission" date="2021-05" db="EMBL/GenBank/DDBJ databases">
        <title>Genome Assembly of Synthetic Allotetraploid Brassica napus Reveals Homoeologous Exchanges between Subgenomes.</title>
        <authorList>
            <person name="Davis J.T."/>
        </authorList>
    </citation>
    <scope>NUCLEOTIDE SEQUENCE [LARGE SCALE GENOMIC DNA]</scope>
    <source>
        <strain evidence="3">cv. Da-Ae</strain>
        <tissue evidence="2">Seedling</tissue>
    </source>
</reference>
<evidence type="ECO:0000256" key="1">
    <source>
        <dbReference type="SAM" id="MobiDB-lite"/>
    </source>
</evidence>
<gene>
    <name evidence="2" type="ORF">HID58_054544</name>
</gene>
<dbReference type="InterPro" id="IPR037502">
    <property type="entry name" value="CBP1"/>
</dbReference>
<dbReference type="Proteomes" id="UP000824890">
    <property type="component" value="Unassembled WGS sequence"/>
</dbReference>
<sequence>MASSPATSREDSLATAVFRFLGTVPDEPPPDSCLTSLEVDFVLYSHPPLEHWFYMTSSPLPSLVRTEPIFTVCFAPHQLSGTRSQSSTRLELNFCSDFSFYTSPKVVFSPFAWIFFNGCTVFLRRISGDLSYGTVEQPSFVHLWCSGLLFNYEWAWPIRSTKPANSSRSFLKPNSRIEDTSQICMVWRDWDFSSEISGGFIGISPLCITRSYLSFGMNLLVRSSDSVLVRPSSSFEEKLLLPYPLSMERGVSSVLRPSVCFSFLIGLSSCGAVSTGPEDAIETTLVFLVDEDWISTSHYVTIYQLYDFVVKAPPMHLSIRMFHSLLKNMNEMKMIKSVTLRPFPLPIEFHGKPQFVEPSKSCFAVVRCSSTRDVPKLELFSRGKFDRVLQDPPLIEKTENELSDYCSTLEGDASYSCWRAYFELKDLEKEKPKVEVENLILQTGGVKSLIGCLHGLASMEKESKTKNGSEVTEESDSDKMKLHVHVPDGLPKSQEELEEEEKSRMPDSAFTRLLRAKGTIPAWFSHAPDHETD</sequence>
<organism evidence="2 3">
    <name type="scientific">Brassica napus</name>
    <name type="common">Rape</name>
    <dbReference type="NCBI Taxonomy" id="3708"/>
    <lineage>
        <taxon>Eukaryota</taxon>
        <taxon>Viridiplantae</taxon>
        <taxon>Streptophyta</taxon>
        <taxon>Embryophyta</taxon>
        <taxon>Tracheophyta</taxon>
        <taxon>Spermatophyta</taxon>
        <taxon>Magnoliopsida</taxon>
        <taxon>eudicotyledons</taxon>
        <taxon>Gunneridae</taxon>
        <taxon>Pentapetalae</taxon>
        <taxon>rosids</taxon>
        <taxon>malvids</taxon>
        <taxon>Brassicales</taxon>
        <taxon>Brassicaceae</taxon>
        <taxon>Brassiceae</taxon>
        <taxon>Brassica</taxon>
    </lineage>
</organism>